<dbReference type="VEuPathDB" id="FungiDB:PYU1_G005362"/>
<dbReference type="AlphaFoldDB" id="K3WK81"/>
<evidence type="ECO:0000256" key="2">
    <source>
        <dbReference type="ARBA" id="ARBA00022737"/>
    </source>
</evidence>
<reference evidence="4" key="3">
    <citation type="submission" date="2015-02" db="UniProtKB">
        <authorList>
            <consortium name="EnsemblProtists"/>
        </authorList>
    </citation>
    <scope>IDENTIFICATION</scope>
    <source>
        <strain evidence="4">DAOM BR144</strain>
    </source>
</reference>
<dbReference type="InParanoid" id="K3WK81"/>
<evidence type="ECO:0000256" key="1">
    <source>
        <dbReference type="ARBA" id="ARBA00022574"/>
    </source>
</evidence>
<dbReference type="PROSITE" id="PS50294">
    <property type="entry name" value="WD_REPEATS_REGION"/>
    <property type="match status" value="1"/>
</dbReference>
<dbReference type="Proteomes" id="UP000019132">
    <property type="component" value="Unassembled WGS sequence"/>
</dbReference>
<dbReference type="PROSITE" id="PS50082">
    <property type="entry name" value="WD_REPEATS_2"/>
    <property type="match status" value="1"/>
</dbReference>
<dbReference type="PANTHER" id="PTHR19919">
    <property type="entry name" value="WD REPEAT CONTAINING PROTEIN"/>
    <property type="match status" value="1"/>
</dbReference>
<keyword evidence="2" id="KW-0677">Repeat</keyword>
<dbReference type="Pfam" id="PF00400">
    <property type="entry name" value="WD40"/>
    <property type="match status" value="3"/>
</dbReference>
<reference evidence="5" key="1">
    <citation type="journal article" date="2010" name="Genome Biol.">
        <title>Genome sequence of the necrotrophic plant pathogen Pythium ultimum reveals original pathogenicity mechanisms and effector repertoire.</title>
        <authorList>
            <person name="Levesque C.A."/>
            <person name="Brouwer H."/>
            <person name="Cano L."/>
            <person name="Hamilton J.P."/>
            <person name="Holt C."/>
            <person name="Huitema E."/>
            <person name="Raffaele S."/>
            <person name="Robideau G.P."/>
            <person name="Thines M."/>
            <person name="Win J."/>
            <person name="Zerillo M.M."/>
            <person name="Beakes G.W."/>
            <person name="Boore J.L."/>
            <person name="Busam D."/>
            <person name="Dumas B."/>
            <person name="Ferriera S."/>
            <person name="Fuerstenberg S.I."/>
            <person name="Gachon C.M."/>
            <person name="Gaulin E."/>
            <person name="Govers F."/>
            <person name="Grenville-Briggs L."/>
            <person name="Horner N."/>
            <person name="Hostetler J."/>
            <person name="Jiang R.H."/>
            <person name="Johnson J."/>
            <person name="Krajaejun T."/>
            <person name="Lin H."/>
            <person name="Meijer H.J."/>
            <person name="Moore B."/>
            <person name="Morris P."/>
            <person name="Phuntmart V."/>
            <person name="Puiu D."/>
            <person name="Shetty J."/>
            <person name="Stajich J.E."/>
            <person name="Tripathy S."/>
            <person name="Wawra S."/>
            <person name="van West P."/>
            <person name="Whitty B.R."/>
            <person name="Coutinho P.M."/>
            <person name="Henrissat B."/>
            <person name="Martin F."/>
            <person name="Thomas P.D."/>
            <person name="Tyler B.M."/>
            <person name="De Vries R.P."/>
            <person name="Kamoun S."/>
            <person name="Yandell M."/>
            <person name="Tisserat N."/>
            <person name="Buell C.R."/>
        </authorList>
    </citation>
    <scope>NUCLEOTIDE SEQUENCE</scope>
    <source>
        <strain evidence="5">DAOM:BR144</strain>
    </source>
</reference>
<dbReference type="InterPro" id="IPR001680">
    <property type="entry name" value="WD40_rpt"/>
</dbReference>
<evidence type="ECO:0000313" key="4">
    <source>
        <dbReference type="EnsemblProtists" id="PYU1_T005373"/>
    </source>
</evidence>
<dbReference type="EnsemblProtists" id="PYU1_T005373">
    <property type="protein sequence ID" value="PYU1_T005373"/>
    <property type="gene ID" value="PYU1_G005362"/>
</dbReference>
<dbReference type="EMBL" id="GL376633">
    <property type="status" value="NOT_ANNOTATED_CDS"/>
    <property type="molecule type" value="Genomic_DNA"/>
</dbReference>
<dbReference type="SMART" id="SM00320">
    <property type="entry name" value="WD40"/>
    <property type="match status" value="3"/>
</dbReference>
<proteinExistence type="predicted"/>
<feature type="repeat" description="WD" evidence="3">
    <location>
        <begin position="157"/>
        <end position="198"/>
    </location>
</feature>
<dbReference type="Gene3D" id="2.130.10.10">
    <property type="entry name" value="YVTN repeat-like/Quinoprotein amine dehydrogenase"/>
    <property type="match status" value="1"/>
</dbReference>
<dbReference type="STRING" id="431595.K3WK81"/>
<dbReference type="OMA" id="NEDWMAI"/>
<dbReference type="eggNOG" id="KOG0290">
    <property type="taxonomic scope" value="Eukaryota"/>
</dbReference>
<dbReference type="InterPro" id="IPR045159">
    <property type="entry name" value="DCAF7-like"/>
</dbReference>
<dbReference type="InterPro" id="IPR036322">
    <property type="entry name" value="WD40_repeat_dom_sf"/>
</dbReference>
<reference evidence="5" key="2">
    <citation type="submission" date="2010-04" db="EMBL/GenBank/DDBJ databases">
        <authorList>
            <person name="Buell R."/>
            <person name="Hamilton J."/>
            <person name="Hostetler J."/>
        </authorList>
    </citation>
    <scope>NUCLEOTIDE SEQUENCE [LARGE SCALE GENOMIC DNA]</scope>
    <source>
        <strain evidence="5">DAOM:BR144</strain>
    </source>
</reference>
<keyword evidence="5" id="KW-1185">Reference proteome</keyword>
<protein>
    <submittedName>
        <fullName evidence="4">Uncharacterized protein</fullName>
    </submittedName>
</protein>
<evidence type="ECO:0000256" key="3">
    <source>
        <dbReference type="PROSITE-ProRule" id="PRU00221"/>
    </source>
</evidence>
<sequence>MADHGKAFISYFAPHRLYGLCWSTRKNDLRVAASSFIPGEYVNKLQILHPSPDGTHLLNTVEIDHPYPPTKVMWSPEASGNPVEYLATTADYLRLWAVSDSSIERHATISHRSQDMCAPLTSCDWSESEPNIIGTSSIDTTCTIWDLNNHTIPKQQIIAHDDEVYDLAFSKDANVFGSVGGDGSLRIFDLRSLESSTIMYESDDLNPLLRIAWNKQDDNFVATIVAGSSNVIILDLRNTRGPLLELNQHTASVNSISWAPHSRCHICSAAEDHTAIIYNISTCTSTADRSGGSGTTSAGSAIDGSQNSVVFRSKGPINQIRWSPTRTDCIALLDEEAAHIVQI</sequence>
<accession>K3WK81</accession>
<keyword evidence="1 3" id="KW-0853">WD repeat</keyword>
<name>K3WK81_GLOUD</name>
<dbReference type="SUPFAM" id="SSF50978">
    <property type="entry name" value="WD40 repeat-like"/>
    <property type="match status" value="1"/>
</dbReference>
<evidence type="ECO:0000313" key="5">
    <source>
        <dbReference type="Proteomes" id="UP000019132"/>
    </source>
</evidence>
<organism evidence="4 5">
    <name type="scientific">Globisporangium ultimum (strain ATCC 200006 / CBS 805.95 / DAOM BR144)</name>
    <name type="common">Pythium ultimum</name>
    <dbReference type="NCBI Taxonomy" id="431595"/>
    <lineage>
        <taxon>Eukaryota</taxon>
        <taxon>Sar</taxon>
        <taxon>Stramenopiles</taxon>
        <taxon>Oomycota</taxon>
        <taxon>Peronosporomycetes</taxon>
        <taxon>Pythiales</taxon>
        <taxon>Pythiaceae</taxon>
        <taxon>Globisporangium</taxon>
    </lineage>
</organism>
<dbReference type="HOGENOM" id="CLU_013694_0_0_1"/>
<dbReference type="InterPro" id="IPR015943">
    <property type="entry name" value="WD40/YVTN_repeat-like_dom_sf"/>
</dbReference>